<feature type="non-terminal residue" evidence="1">
    <location>
        <position position="103"/>
    </location>
</feature>
<evidence type="ECO:0000313" key="1">
    <source>
        <dbReference type="EMBL" id="CAG8682678.1"/>
    </source>
</evidence>
<proteinExistence type="predicted"/>
<comment type="caution">
    <text evidence="1">The sequence shown here is derived from an EMBL/GenBank/DDBJ whole genome shotgun (WGS) entry which is preliminary data.</text>
</comment>
<dbReference type="AlphaFoldDB" id="A0A9N9EKI3"/>
<dbReference type="Proteomes" id="UP000789570">
    <property type="component" value="Unassembled WGS sequence"/>
</dbReference>
<gene>
    <name evidence="1" type="ORF">FCALED_LOCUS12583</name>
</gene>
<name>A0A9N9EKI3_9GLOM</name>
<protein>
    <submittedName>
        <fullName evidence="1">11754_t:CDS:1</fullName>
    </submittedName>
</protein>
<dbReference type="OrthoDB" id="2398629at2759"/>
<reference evidence="1" key="1">
    <citation type="submission" date="2021-06" db="EMBL/GenBank/DDBJ databases">
        <authorList>
            <person name="Kallberg Y."/>
            <person name="Tangrot J."/>
            <person name="Rosling A."/>
        </authorList>
    </citation>
    <scope>NUCLEOTIDE SEQUENCE</scope>
    <source>
        <strain evidence="1">UK204</strain>
    </source>
</reference>
<evidence type="ECO:0000313" key="2">
    <source>
        <dbReference type="Proteomes" id="UP000789570"/>
    </source>
</evidence>
<dbReference type="EMBL" id="CAJVPQ010006274">
    <property type="protein sequence ID" value="CAG8682678.1"/>
    <property type="molecule type" value="Genomic_DNA"/>
</dbReference>
<keyword evidence="2" id="KW-1185">Reference proteome</keyword>
<accession>A0A9N9EKI3</accession>
<sequence length="103" mass="11712">AQEFAIIDDNIILETLTDEDIIQSVQPTQNNNEKNEEIVSIQPISSMIALLALNNILSFLINPPDRFAVELKNLMEICSLRSQVMLHNFNSKKQKLILDYIAV</sequence>
<organism evidence="1 2">
    <name type="scientific">Funneliformis caledonium</name>
    <dbReference type="NCBI Taxonomy" id="1117310"/>
    <lineage>
        <taxon>Eukaryota</taxon>
        <taxon>Fungi</taxon>
        <taxon>Fungi incertae sedis</taxon>
        <taxon>Mucoromycota</taxon>
        <taxon>Glomeromycotina</taxon>
        <taxon>Glomeromycetes</taxon>
        <taxon>Glomerales</taxon>
        <taxon>Glomeraceae</taxon>
        <taxon>Funneliformis</taxon>
    </lineage>
</organism>